<evidence type="ECO:0000313" key="2">
    <source>
        <dbReference type="Proteomes" id="UP001241377"/>
    </source>
</evidence>
<reference evidence="1" key="1">
    <citation type="submission" date="2023-04" db="EMBL/GenBank/DDBJ databases">
        <title>Draft Genome sequencing of Naganishia species isolated from polar environments using Oxford Nanopore Technology.</title>
        <authorList>
            <person name="Leo P."/>
            <person name="Venkateswaran K."/>
        </authorList>
    </citation>
    <scope>NUCLEOTIDE SEQUENCE</scope>
    <source>
        <strain evidence="1">MNA-CCFEE 5261</strain>
    </source>
</reference>
<sequence>MTKINGEKMRLSNGQEPYGIDLESKSEVDMQFREDKIRIKIHWVPLVLNFPHRVQIGSTIQANPIVEQLKKLAEKIDLRTTQDPGKATHYIAANDSPTYGLRISLLRGISVVNEKWIDFVLQNQDNYELWFHIDTPDLLPSSTKEQFYLFSNPKRGVLLHNCVVLVLESPTAKLETIVNSIGGTVHFIDVTDLNPEDTSAFFSRLELQKDTWGQSTTYLLHPKARDGLSAISDLTDFKTITLDDLFESVCNCSTLNLHQFELRKDVKRKADTQVSQSKRRRVKKISKTEFFNFSSAPPQIERSSTKTQAPTLVENDEQNQEEKESNGIELSSQKPPEDNTTMMMSDEDSVQEAPEPAQPTTSHTENKPVQPTPEYEKIGKFMPQVSFHEAVKRTKEKQTESIKKDLGLDSIEDDISLQLVDLAVVEYVPLIRPKARGTQAPPTDYSGRKNFKSFKKVALNVRVRLKVELVSATTITEKHQMTIDYNSIPEVANFAGEMPPVKGVEPRGILDQYYMEEDAPLFSFRNQEPEPNNSLFVSEDDSQVQATNTNFATASKKIEDDDDDDDDQPRFAFRRN</sequence>
<name>A0ACC2VKK0_9TREE</name>
<organism evidence="1 2">
    <name type="scientific">Naganishia cerealis</name>
    <dbReference type="NCBI Taxonomy" id="610337"/>
    <lineage>
        <taxon>Eukaryota</taxon>
        <taxon>Fungi</taxon>
        <taxon>Dikarya</taxon>
        <taxon>Basidiomycota</taxon>
        <taxon>Agaricomycotina</taxon>
        <taxon>Tremellomycetes</taxon>
        <taxon>Filobasidiales</taxon>
        <taxon>Filobasidiaceae</taxon>
        <taxon>Naganishia</taxon>
    </lineage>
</organism>
<evidence type="ECO:0000313" key="1">
    <source>
        <dbReference type="EMBL" id="KAJ9099636.1"/>
    </source>
</evidence>
<gene>
    <name evidence="1" type="ORF">QFC19_005875</name>
</gene>
<proteinExistence type="predicted"/>
<dbReference type="Proteomes" id="UP001241377">
    <property type="component" value="Unassembled WGS sequence"/>
</dbReference>
<protein>
    <submittedName>
        <fullName evidence="1">Uncharacterized protein</fullName>
    </submittedName>
</protein>
<keyword evidence="2" id="KW-1185">Reference proteome</keyword>
<comment type="caution">
    <text evidence="1">The sequence shown here is derived from an EMBL/GenBank/DDBJ whole genome shotgun (WGS) entry which is preliminary data.</text>
</comment>
<accession>A0ACC2VKK0</accession>
<dbReference type="EMBL" id="JASBWR010000068">
    <property type="protein sequence ID" value="KAJ9099636.1"/>
    <property type="molecule type" value="Genomic_DNA"/>
</dbReference>